<protein>
    <submittedName>
        <fullName evidence="2">Uncharacterized protein</fullName>
    </submittedName>
</protein>
<proteinExistence type="predicted"/>
<name>A0A0A9DQ32_ARUDO</name>
<evidence type="ECO:0000256" key="1">
    <source>
        <dbReference type="SAM" id="SignalP"/>
    </source>
</evidence>
<reference evidence="2" key="2">
    <citation type="journal article" date="2015" name="Data Brief">
        <title>Shoot transcriptome of the giant reed, Arundo donax.</title>
        <authorList>
            <person name="Barrero R.A."/>
            <person name="Guerrero F.D."/>
            <person name="Moolhuijzen P."/>
            <person name="Goolsby J.A."/>
            <person name="Tidwell J."/>
            <person name="Bellgard S.E."/>
            <person name="Bellgard M.I."/>
        </authorList>
    </citation>
    <scope>NUCLEOTIDE SEQUENCE</scope>
    <source>
        <tissue evidence="2">Shoot tissue taken approximately 20 cm above the soil surface</tissue>
    </source>
</reference>
<feature type="signal peptide" evidence="1">
    <location>
        <begin position="1"/>
        <end position="35"/>
    </location>
</feature>
<feature type="chain" id="PRO_5002063987" evidence="1">
    <location>
        <begin position="36"/>
        <end position="175"/>
    </location>
</feature>
<keyword evidence="1" id="KW-0732">Signal</keyword>
<dbReference type="AlphaFoldDB" id="A0A0A9DQ32"/>
<sequence length="175" mass="19748">MPLGKRTVEISRLHRHVFLLFFYCSSIFLHCCCHCQTHTKLQALQQRYKTLGDSKDVDCSCKPGVRVEFTARCLATLQGQKDILVSSCSLLPLPASLREKGIIISNRVPGSCPDNYCFPAHFDAWILVLLPHLVVYSEGINRVPCFGKILWLGTTKIQCSCFSNTTCNCSCLFRR</sequence>
<organism evidence="2">
    <name type="scientific">Arundo donax</name>
    <name type="common">Giant reed</name>
    <name type="synonym">Donax arundinaceus</name>
    <dbReference type="NCBI Taxonomy" id="35708"/>
    <lineage>
        <taxon>Eukaryota</taxon>
        <taxon>Viridiplantae</taxon>
        <taxon>Streptophyta</taxon>
        <taxon>Embryophyta</taxon>
        <taxon>Tracheophyta</taxon>
        <taxon>Spermatophyta</taxon>
        <taxon>Magnoliopsida</taxon>
        <taxon>Liliopsida</taxon>
        <taxon>Poales</taxon>
        <taxon>Poaceae</taxon>
        <taxon>PACMAD clade</taxon>
        <taxon>Arundinoideae</taxon>
        <taxon>Arundineae</taxon>
        <taxon>Arundo</taxon>
    </lineage>
</organism>
<dbReference type="EMBL" id="GBRH01209097">
    <property type="protein sequence ID" value="JAD88798.1"/>
    <property type="molecule type" value="Transcribed_RNA"/>
</dbReference>
<evidence type="ECO:0000313" key="2">
    <source>
        <dbReference type="EMBL" id="JAD88798.1"/>
    </source>
</evidence>
<reference evidence="2" key="1">
    <citation type="submission" date="2014-09" db="EMBL/GenBank/DDBJ databases">
        <authorList>
            <person name="Magalhaes I.L.F."/>
            <person name="Oliveira U."/>
            <person name="Santos F.R."/>
            <person name="Vidigal T.H.D.A."/>
            <person name="Brescovit A.D."/>
            <person name="Santos A.J."/>
        </authorList>
    </citation>
    <scope>NUCLEOTIDE SEQUENCE</scope>
    <source>
        <tissue evidence="2">Shoot tissue taken approximately 20 cm above the soil surface</tissue>
    </source>
</reference>
<accession>A0A0A9DQ32</accession>